<evidence type="ECO:0000256" key="6">
    <source>
        <dbReference type="ARBA" id="ARBA00022695"/>
    </source>
</evidence>
<dbReference type="Proteomes" id="UP001597216">
    <property type="component" value="Unassembled WGS sequence"/>
</dbReference>
<name>A0ABW3T2V4_9CAUL</name>
<evidence type="ECO:0000256" key="11">
    <source>
        <dbReference type="ARBA" id="ARBA00022839"/>
    </source>
</evidence>
<reference evidence="20" key="1">
    <citation type="journal article" date="2019" name="Int. J. Syst. Evol. Microbiol.">
        <title>The Global Catalogue of Microorganisms (GCM) 10K type strain sequencing project: providing services to taxonomists for standard genome sequencing and annotation.</title>
        <authorList>
            <consortium name="The Broad Institute Genomics Platform"/>
            <consortium name="The Broad Institute Genome Sequencing Center for Infectious Disease"/>
            <person name="Wu L."/>
            <person name="Ma J."/>
        </authorList>
    </citation>
    <scope>NUCLEOTIDE SEQUENCE [LARGE SCALE GENOMIC DNA]</scope>
    <source>
        <strain evidence="20">CCUG 55074</strain>
    </source>
</reference>
<evidence type="ECO:0000256" key="9">
    <source>
        <dbReference type="ARBA" id="ARBA00022723"/>
    </source>
</evidence>
<dbReference type="InterPro" id="IPR013520">
    <property type="entry name" value="Ribonucl_H"/>
</dbReference>
<keyword evidence="9 17" id="KW-0479">Metal-binding</keyword>
<dbReference type="RefSeq" id="WP_374343987.1">
    <property type="nucleotide sequence ID" value="NZ_JBHTLQ010000025.1"/>
</dbReference>
<dbReference type="NCBIfam" id="TIGR00573">
    <property type="entry name" value="dnaq"/>
    <property type="match status" value="1"/>
</dbReference>
<feature type="domain" description="Exonuclease" evidence="18">
    <location>
        <begin position="3"/>
        <end position="175"/>
    </location>
</feature>
<keyword evidence="11 17" id="KW-0269">Exonuclease</keyword>
<evidence type="ECO:0000259" key="18">
    <source>
        <dbReference type="SMART" id="SM00479"/>
    </source>
</evidence>
<accession>A0ABW3T2V4</accession>
<evidence type="ECO:0000256" key="12">
    <source>
        <dbReference type="ARBA" id="ARBA00022842"/>
    </source>
</evidence>
<evidence type="ECO:0000256" key="2">
    <source>
        <dbReference type="ARBA" id="ARBA00001946"/>
    </source>
</evidence>
<dbReference type="GO" id="GO:0003887">
    <property type="term" value="F:DNA-directed DNA polymerase activity"/>
    <property type="evidence" value="ECO:0007669"/>
    <property type="project" value="UniProtKB-EC"/>
</dbReference>
<keyword evidence="12 17" id="KW-0460">Magnesium</keyword>
<protein>
    <recommendedName>
        <fullName evidence="4 17">DNA polymerase III subunit epsilon</fullName>
        <ecNumber evidence="3 17">2.7.7.7</ecNumber>
    </recommendedName>
</protein>
<evidence type="ECO:0000256" key="1">
    <source>
        <dbReference type="ARBA" id="ARBA00001936"/>
    </source>
</evidence>
<dbReference type="InterPro" id="IPR012337">
    <property type="entry name" value="RNaseH-like_sf"/>
</dbReference>
<dbReference type="NCBIfam" id="NF004316">
    <property type="entry name" value="PRK05711.1"/>
    <property type="match status" value="1"/>
</dbReference>
<evidence type="ECO:0000256" key="15">
    <source>
        <dbReference type="ARBA" id="ARBA00025483"/>
    </source>
</evidence>
<dbReference type="NCBIfam" id="TIGR01406">
    <property type="entry name" value="dnaQ_proteo"/>
    <property type="match status" value="1"/>
</dbReference>
<evidence type="ECO:0000256" key="3">
    <source>
        <dbReference type="ARBA" id="ARBA00012417"/>
    </source>
</evidence>
<comment type="caution">
    <text evidence="19">The sequence shown here is derived from an EMBL/GenBank/DDBJ whole genome shotgun (WGS) entry which is preliminary data.</text>
</comment>
<keyword evidence="13 17" id="KW-0239">DNA-directed DNA polymerase</keyword>
<evidence type="ECO:0000256" key="14">
    <source>
        <dbReference type="ARBA" id="ARBA00023211"/>
    </source>
</evidence>
<comment type="subunit">
    <text evidence="17">DNA polymerase III contains a core (composed of alpha, epsilon and theta chains) that associates with a tau subunit. This core dimerizes to form the POLIII' complex. PolIII' associates with the gamma complex (composed of gamma, delta, delta', psi and chi chains) and with the beta chain to form the complete DNA polymerase III complex.</text>
</comment>
<keyword evidence="20" id="KW-1185">Reference proteome</keyword>
<keyword evidence="14 17" id="KW-0464">Manganese</keyword>
<dbReference type="InterPro" id="IPR036397">
    <property type="entry name" value="RNaseH_sf"/>
</dbReference>
<dbReference type="InterPro" id="IPR006054">
    <property type="entry name" value="DnaQ"/>
</dbReference>
<dbReference type="CDD" id="cd06131">
    <property type="entry name" value="DNA_pol_III_epsilon_Ecoli_like"/>
    <property type="match status" value="1"/>
</dbReference>
<keyword evidence="8 17" id="KW-0540">Nuclease</keyword>
<evidence type="ECO:0000313" key="19">
    <source>
        <dbReference type="EMBL" id="MFD1191325.1"/>
    </source>
</evidence>
<gene>
    <name evidence="17 19" type="primary">dnaQ</name>
    <name evidence="19" type="ORF">ACFQ27_12100</name>
</gene>
<evidence type="ECO:0000256" key="5">
    <source>
        <dbReference type="ARBA" id="ARBA00022679"/>
    </source>
</evidence>
<dbReference type="EC" id="2.7.7.7" evidence="3 17"/>
<comment type="cofactor">
    <cofactor evidence="1 17">
        <name>Mn(2+)</name>
        <dbReference type="ChEBI" id="CHEBI:29035"/>
    </cofactor>
</comment>
<evidence type="ECO:0000256" key="13">
    <source>
        <dbReference type="ARBA" id="ARBA00022932"/>
    </source>
</evidence>
<evidence type="ECO:0000256" key="10">
    <source>
        <dbReference type="ARBA" id="ARBA00022801"/>
    </source>
</evidence>
<evidence type="ECO:0000313" key="20">
    <source>
        <dbReference type="Proteomes" id="UP001597216"/>
    </source>
</evidence>
<evidence type="ECO:0000256" key="17">
    <source>
        <dbReference type="RuleBase" id="RU364087"/>
    </source>
</evidence>
<evidence type="ECO:0000256" key="4">
    <source>
        <dbReference type="ARBA" id="ARBA00020352"/>
    </source>
</evidence>
<organism evidence="19 20">
    <name type="scientific">Phenylobacterium conjunctum</name>
    <dbReference type="NCBI Taxonomy" id="1298959"/>
    <lineage>
        <taxon>Bacteria</taxon>
        <taxon>Pseudomonadati</taxon>
        <taxon>Pseudomonadota</taxon>
        <taxon>Alphaproteobacteria</taxon>
        <taxon>Caulobacterales</taxon>
        <taxon>Caulobacteraceae</taxon>
        <taxon>Phenylobacterium</taxon>
    </lineage>
</organism>
<dbReference type="PANTHER" id="PTHR30231:SF41">
    <property type="entry name" value="DNA POLYMERASE III SUBUNIT EPSILON"/>
    <property type="match status" value="1"/>
</dbReference>
<proteinExistence type="predicted"/>
<keyword evidence="10 17" id="KW-0378">Hydrolase</keyword>
<dbReference type="PANTHER" id="PTHR30231">
    <property type="entry name" value="DNA POLYMERASE III SUBUNIT EPSILON"/>
    <property type="match status" value="1"/>
</dbReference>
<keyword evidence="7 17" id="KW-0235">DNA replication</keyword>
<keyword evidence="6 17" id="KW-0548">Nucleotidyltransferase</keyword>
<dbReference type="EMBL" id="JBHTLQ010000025">
    <property type="protein sequence ID" value="MFD1191325.1"/>
    <property type="molecule type" value="Genomic_DNA"/>
</dbReference>
<dbReference type="Gene3D" id="3.30.420.10">
    <property type="entry name" value="Ribonuclease H-like superfamily/Ribonuclease H"/>
    <property type="match status" value="1"/>
</dbReference>
<comment type="function">
    <text evidence="15 17">DNA polymerase III is a complex, multichain enzyme responsible for most of the replicative synthesis in bacteria. The epsilon subunit contain the editing function and is a proofreading 3'-5' exonuclease.</text>
</comment>
<keyword evidence="5 17" id="KW-0808">Transferase</keyword>
<dbReference type="SMART" id="SM00479">
    <property type="entry name" value="EXOIII"/>
    <property type="match status" value="1"/>
</dbReference>
<dbReference type="InterPro" id="IPR006309">
    <property type="entry name" value="DnaQ_proteo"/>
</dbReference>
<evidence type="ECO:0000256" key="16">
    <source>
        <dbReference type="ARBA" id="ARBA00049244"/>
    </source>
</evidence>
<evidence type="ECO:0000256" key="7">
    <source>
        <dbReference type="ARBA" id="ARBA00022705"/>
    </source>
</evidence>
<comment type="catalytic activity">
    <reaction evidence="16 17">
        <text>DNA(n) + a 2'-deoxyribonucleoside 5'-triphosphate = DNA(n+1) + diphosphate</text>
        <dbReference type="Rhea" id="RHEA:22508"/>
        <dbReference type="Rhea" id="RHEA-COMP:17339"/>
        <dbReference type="Rhea" id="RHEA-COMP:17340"/>
        <dbReference type="ChEBI" id="CHEBI:33019"/>
        <dbReference type="ChEBI" id="CHEBI:61560"/>
        <dbReference type="ChEBI" id="CHEBI:173112"/>
        <dbReference type="EC" id="2.7.7.7"/>
    </reaction>
</comment>
<sequence length="235" mass="26501">MAREIVLDTETTGFEPHLGHRLVELAALEIEDFIPTGRSFHVYIDPERDMPPDAERVHGLSAAFLKGKPKFADAEVSHAFLDFVADAPIIAHNADFDRSFVNFELEKVGLSILPETRWIDTLAMARKRFPGMHNSLDALCKRFKISLSEREKHGALIDARLLAAVYLELKGGRERRLELTAERTSVAVSTVRRIGDYGARPRPLAPRSTQEERARHAAFVTGVMKNDELWKKFGI</sequence>
<comment type="cofactor">
    <cofactor evidence="2 17">
        <name>Mg(2+)</name>
        <dbReference type="ChEBI" id="CHEBI:18420"/>
    </cofactor>
</comment>
<evidence type="ECO:0000256" key="8">
    <source>
        <dbReference type="ARBA" id="ARBA00022722"/>
    </source>
</evidence>
<dbReference type="Pfam" id="PF00929">
    <property type="entry name" value="RNase_T"/>
    <property type="match status" value="1"/>
</dbReference>
<dbReference type="SUPFAM" id="SSF53098">
    <property type="entry name" value="Ribonuclease H-like"/>
    <property type="match status" value="1"/>
</dbReference>